<keyword evidence="1" id="KW-1133">Transmembrane helix</keyword>
<accession>K0YED8</accession>
<protein>
    <submittedName>
        <fullName evidence="2">Uncharacterized protein</fullName>
    </submittedName>
</protein>
<comment type="caution">
    <text evidence="2">The sequence shown here is derived from an EMBL/GenBank/DDBJ whole genome shotgun (WGS) entry which is preliminary data.</text>
</comment>
<sequence length="55" mass="5954">MDVLAIIASVLLGISPIVASIALLVFVILAFVSLRRIRKHLDGTLGSKEDGEHER</sequence>
<dbReference type="EMBL" id="AHAE01000074">
    <property type="protein sequence ID" value="EJZ81503.1"/>
    <property type="molecule type" value="Genomic_DNA"/>
</dbReference>
<feature type="transmembrane region" description="Helical" evidence="1">
    <location>
        <begin position="6"/>
        <end position="32"/>
    </location>
</feature>
<keyword evidence="3" id="KW-1185">Reference proteome</keyword>
<evidence type="ECO:0000313" key="2">
    <source>
        <dbReference type="EMBL" id="EJZ81503.1"/>
    </source>
</evidence>
<dbReference type="AlphaFoldDB" id="K0YED8"/>
<gene>
    <name evidence="2" type="ORF">HMPREF9719_01546</name>
</gene>
<name>K0YED8_9CORY</name>
<dbReference type="HOGENOM" id="CLU_3031154_0_0_11"/>
<organism evidence="2 3">
    <name type="scientific">Corynebacterium otitidis ATCC 51513</name>
    <dbReference type="NCBI Taxonomy" id="883169"/>
    <lineage>
        <taxon>Bacteria</taxon>
        <taxon>Bacillati</taxon>
        <taxon>Actinomycetota</taxon>
        <taxon>Actinomycetes</taxon>
        <taxon>Mycobacteriales</taxon>
        <taxon>Corynebacteriaceae</taxon>
        <taxon>Corynebacterium</taxon>
    </lineage>
</organism>
<proteinExistence type="predicted"/>
<keyword evidence="1" id="KW-0812">Transmembrane</keyword>
<keyword evidence="1" id="KW-0472">Membrane</keyword>
<evidence type="ECO:0000313" key="3">
    <source>
        <dbReference type="Proteomes" id="UP000006078"/>
    </source>
</evidence>
<dbReference type="RefSeq" id="WP_004601436.1">
    <property type="nucleotide sequence ID" value="NZ_JH815195.1"/>
</dbReference>
<dbReference type="Proteomes" id="UP000006078">
    <property type="component" value="Unassembled WGS sequence"/>
</dbReference>
<reference evidence="2 3" key="1">
    <citation type="submission" date="2012-08" db="EMBL/GenBank/DDBJ databases">
        <title>The Genome Sequence of Turicella otitidis ATCC 51513.</title>
        <authorList>
            <consortium name="The Broad Institute Genome Sequencing Platform"/>
            <person name="Earl A."/>
            <person name="Ward D."/>
            <person name="Feldgarden M."/>
            <person name="Gevers D."/>
            <person name="Huys G."/>
            <person name="Walker B."/>
            <person name="Young S.K."/>
            <person name="Zeng Q."/>
            <person name="Gargeya S."/>
            <person name="Fitzgerald M."/>
            <person name="Haas B."/>
            <person name="Abouelleil A."/>
            <person name="Alvarado L."/>
            <person name="Arachchi H.M."/>
            <person name="Berlin A.M."/>
            <person name="Chapman S.B."/>
            <person name="Goldberg J."/>
            <person name="Griggs A."/>
            <person name="Gujja S."/>
            <person name="Hansen M."/>
            <person name="Howarth C."/>
            <person name="Imamovic A."/>
            <person name="Larimer J."/>
            <person name="McCowen C."/>
            <person name="Montmayeur A."/>
            <person name="Murphy C."/>
            <person name="Neiman D."/>
            <person name="Pearson M."/>
            <person name="Priest M."/>
            <person name="Roberts A."/>
            <person name="Saif S."/>
            <person name="Shea T."/>
            <person name="Sisk P."/>
            <person name="Sykes S."/>
            <person name="Wortman J."/>
            <person name="Nusbaum C."/>
            <person name="Birren B."/>
        </authorList>
    </citation>
    <scope>NUCLEOTIDE SEQUENCE [LARGE SCALE GENOMIC DNA]</scope>
    <source>
        <strain evidence="2 3">ATCC 51513</strain>
    </source>
</reference>
<evidence type="ECO:0000256" key="1">
    <source>
        <dbReference type="SAM" id="Phobius"/>
    </source>
</evidence>